<evidence type="ECO:0000256" key="1">
    <source>
        <dbReference type="SAM" id="SignalP"/>
    </source>
</evidence>
<evidence type="ECO:0000313" key="3">
    <source>
        <dbReference type="Proteomes" id="UP001185331"/>
    </source>
</evidence>
<gene>
    <name evidence="2" type="ORF">J2Y00_000901</name>
</gene>
<feature type="signal peptide" evidence="1">
    <location>
        <begin position="1"/>
        <end position="21"/>
    </location>
</feature>
<dbReference type="Proteomes" id="UP001185331">
    <property type="component" value="Unassembled WGS sequence"/>
</dbReference>
<dbReference type="AlphaFoldDB" id="A0AAE3XAR7"/>
<feature type="chain" id="PRO_5041973186" evidence="1">
    <location>
        <begin position="22"/>
        <end position="750"/>
    </location>
</feature>
<proteinExistence type="predicted"/>
<dbReference type="EMBL" id="JAVDQK010000002">
    <property type="protein sequence ID" value="MDR6217344.1"/>
    <property type="molecule type" value="Genomic_DNA"/>
</dbReference>
<comment type="caution">
    <text evidence="2">The sequence shown here is derived from an EMBL/GenBank/DDBJ whole genome shotgun (WGS) entry which is preliminary data.</text>
</comment>
<sequence>MRAAHLPGLSAALWAATLLWAEPVVGAQSVGSPEPAACAAPEMLLEVVVGGAPRGAVPVRLGVDLSDTLVPPDVLRAAEAGYAAQTVSCDGQPFVRLSGQVTVTFDQPRQRLLIRPRLDRLQGDTLNLAGAAAGAPTGGQPVWGVEYGADVQATYAVTPAAGAPPAALNATVNADVGGSGGAWSGSAGAQLERSDGSWRAQPRAQVSVGVTDSVRVGAAWNAQPLEGSPGLSSSDFRGVALGAQGGFTLLDPERRVDLPLEADVRVFLDGREVAARRAGPGVLRLVDIPHPAGAPLIVQVEVTDETGVRVQEWVLEPDPDPLPRGAYLAAVRAGSSRGAWGADVRGEYGLGRGWRVGASGSAQLGGSLSAGARVAYADARGGAQASVQVTSAVTGGVRSTVTTLGLRGETQVGAARVSAFTVLPLGAWQDTQLGAALNANLDPWTLSVSARTALRRETWSVEGSVTRTFDTVGSVTLSAAAQPGGWRLGVAGGYRPSPRWDLTGGVRAVQVPPAPGSEAPAVAWQAGAGAAFQVDTGNRLTARVSRDDLAVGGSHVGRVLASGEVGLRGASARVQGAVVALPDGLSAQATLGQRAVLLQTGVPGLSILLGGVFVGRTDAAGSVLLSGFTPGETAEVRVDLRDAPFGVQVGTDRRVIVPPQAGLTVLDWRANFRVLRWVQVRGPDGTPVGNGSVVWSGGSVLLDDEGFGLFPAQVVRGEVRSAGDEVLCVLDVTPGAQEVRCGTPPDQPVQ</sequence>
<organism evidence="2 3">
    <name type="scientific">Deinococcus soli</name>
    <name type="common">ex Cha et al. 2016</name>
    <dbReference type="NCBI Taxonomy" id="1309411"/>
    <lineage>
        <taxon>Bacteria</taxon>
        <taxon>Thermotogati</taxon>
        <taxon>Deinococcota</taxon>
        <taxon>Deinococci</taxon>
        <taxon>Deinococcales</taxon>
        <taxon>Deinococcaceae</taxon>
        <taxon>Deinococcus</taxon>
    </lineage>
</organism>
<name>A0AAE3XAR7_9DEIO</name>
<dbReference type="RefSeq" id="WP_309848771.1">
    <property type="nucleotide sequence ID" value="NZ_JAVDQJ010000001.1"/>
</dbReference>
<reference evidence="2" key="1">
    <citation type="submission" date="2023-07" db="EMBL/GenBank/DDBJ databases">
        <title>Sorghum-associated microbial communities from plants grown in Nebraska, USA.</title>
        <authorList>
            <person name="Schachtman D."/>
        </authorList>
    </citation>
    <scope>NUCLEOTIDE SEQUENCE</scope>
    <source>
        <strain evidence="2">BE330</strain>
    </source>
</reference>
<evidence type="ECO:0000313" key="2">
    <source>
        <dbReference type="EMBL" id="MDR6217344.1"/>
    </source>
</evidence>
<keyword evidence="1" id="KW-0732">Signal</keyword>
<protein>
    <submittedName>
        <fullName evidence="2">Uncharacterized protein</fullName>
    </submittedName>
</protein>
<accession>A0AAE3XAR7</accession>